<dbReference type="AlphaFoldDB" id="A0A831UCX0"/>
<sequence length="295" mass="32109">MLSALLLVLVLLSGRVEAAQKVLILQSVRVAPYEEVVKGLRSVADDSAKRLVLSDLEGVDVAKAVRNERPDVIVAIGTEAMNRVRRIKDTPIVHLMVFDPQGTLTAGANITGIGMHVGPERQLASAQKIIPRLKRVGTLYNPARSGPLFRKTQATARSLGIDLVANEVRSSRDVMNLMEQMKGDIEAFLMLPDATVVTSDTVEHLLLFSLNNRIPIITFSDKYVEMGALMALDIDPYDLGKQAGEIVRKILSGTSPANIPRSDPRSAAITINSKIARKLGLSLNEEAFGRAKVIR</sequence>
<dbReference type="CDD" id="cd06325">
    <property type="entry name" value="PBP1_ABC_unchar_transporter"/>
    <property type="match status" value="1"/>
</dbReference>
<reference evidence="1" key="1">
    <citation type="journal article" date="2020" name="mSystems">
        <title>Genome- and Community-Level Interaction Insights into Carbon Utilization and Element Cycling Functions of Hydrothermarchaeota in Hydrothermal Sediment.</title>
        <authorList>
            <person name="Zhou Z."/>
            <person name="Liu Y."/>
            <person name="Xu W."/>
            <person name="Pan J."/>
            <person name="Luo Z.H."/>
            <person name="Li M."/>
        </authorList>
    </citation>
    <scope>NUCLEOTIDE SEQUENCE [LARGE SCALE GENOMIC DNA]</scope>
    <source>
        <strain evidence="1">SpSt-349</strain>
    </source>
</reference>
<dbReference type="PANTHER" id="PTHR35271:SF1">
    <property type="entry name" value="ABC TRANSPORTER, SUBSTRATE-BINDING LIPOPROTEIN"/>
    <property type="match status" value="1"/>
</dbReference>
<comment type="caution">
    <text evidence="1">The sequence shown here is derived from an EMBL/GenBank/DDBJ whole genome shotgun (WGS) entry which is preliminary data.</text>
</comment>
<organism evidence="1">
    <name type="scientific">Geobacter metallireducens</name>
    <dbReference type="NCBI Taxonomy" id="28232"/>
    <lineage>
        <taxon>Bacteria</taxon>
        <taxon>Pseudomonadati</taxon>
        <taxon>Thermodesulfobacteriota</taxon>
        <taxon>Desulfuromonadia</taxon>
        <taxon>Geobacterales</taxon>
        <taxon>Geobacteraceae</taxon>
        <taxon>Geobacter</taxon>
    </lineage>
</organism>
<dbReference type="Gene3D" id="3.40.50.2300">
    <property type="match status" value="2"/>
</dbReference>
<protein>
    <submittedName>
        <fullName evidence="1">ABC transporter substrate-binding protein</fullName>
    </submittedName>
</protein>
<dbReference type="InterPro" id="IPR007487">
    <property type="entry name" value="ABC_transpt-TYRBP-like"/>
</dbReference>
<gene>
    <name evidence="1" type="ORF">ENQ87_10005</name>
</gene>
<proteinExistence type="predicted"/>
<dbReference type="EMBL" id="DSOV01000043">
    <property type="protein sequence ID" value="HEN42692.1"/>
    <property type="molecule type" value="Genomic_DNA"/>
</dbReference>
<accession>A0A831UCX0</accession>
<name>A0A831UCX0_GEOME</name>
<dbReference type="PANTHER" id="PTHR35271">
    <property type="entry name" value="ABC TRANSPORTER, SUBSTRATE-BINDING LIPOPROTEIN-RELATED"/>
    <property type="match status" value="1"/>
</dbReference>
<evidence type="ECO:0000313" key="1">
    <source>
        <dbReference type="EMBL" id="HEN42692.1"/>
    </source>
</evidence>
<dbReference type="Pfam" id="PF04392">
    <property type="entry name" value="ABC_sub_bind"/>
    <property type="match status" value="1"/>
</dbReference>